<gene>
    <name evidence="2" type="ORF">Raf01_52480</name>
</gene>
<dbReference type="EMBL" id="BONZ01000049">
    <property type="protein sequence ID" value="GIH17076.1"/>
    <property type="molecule type" value="Genomic_DNA"/>
</dbReference>
<organism evidence="2 3">
    <name type="scientific">Rugosimonospora africana</name>
    <dbReference type="NCBI Taxonomy" id="556532"/>
    <lineage>
        <taxon>Bacteria</taxon>
        <taxon>Bacillati</taxon>
        <taxon>Actinomycetota</taxon>
        <taxon>Actinomycetes</taxon>
        <taxon>Micromonosporales</taxon>
        <taxon>Micromonosporaceae</taxon>
        <taxon>Rugosimonospora</taxon>
    </lineage>
</organism>
<reference evidence="2" key="1">
    <citation type="submission" date="2021-01" db="EMBL/GenBank/DDBJ databases">
        <title>Whole genome shotgun sequence of Rugosimonospora africana NBRC 104875.</title>
        <authorList>
            <person name="Komaki H."/>
            <person name="Tamura T."/>
        </authorList>
    </citation>
    <scope>NUCLEOTIDE SEQUENCE</scope>
    <source>
        <strain evidence="2">NBRC 104875</strain>
    </source>
</reference>
<evidence type="ECO:0000313" key="2">
    <source>
        <dbReference type="EMBL" id="GIH17076.1"/>
    </source>
</evidence>
<protein>
    <submittedName>
        <fullName evidence="2">Uncharacterized protein</fullName>
    </submittedName>
</protein>
<evidence type="ECO:0000256" key="1">
    <source>
        <dbReference type="SAM" id="MobiDB-lite"/>
    </source>
</evidence>
<accession>A0A8J3QYN8</accession>
<dbReference type="Proteomes" id="UP000642748">
    <property type="component" value="Unassembled WGS sequence"/>
</dbReference>
<dbReference type="AlphaFoldDB" id="A0A8J3QYN8"/>
<feature type="region of interest" description="Disordered" evidence="1">
    <location>
        <begin position="36"/>
        <end position="60"/>
    </location>
</feature>
<keyword evidence="3" id="KW-1185">Reference proteome</keyword>
<sequence>MQAEEILGEGPEHRRLQPVEERVVLVHQYTHAYGCHDEADQDGSHAGEDDRDAYRARHVT</sequence>
<proteinExistence type="predicted"/>
<name>A0A8J3QYN8_9ACTN</name>
<evidence type="ECO:0000313" key="3">
    <source>
        <dbReference type="Proteomes" id="UP000642748"/>
    </source>
</evidence>
<dbReference type="RefSeq" id="WP_203920625.1">
    <property type="nucleotide sequence ID" value="NZ_BONZ01000049.1"/>
</dbReference>
<comment type="caution">
    <text evidence="2">The sequence shown here is derived from an EMBL/GenBank/DDBJ whole genome shotgun (WGS) entry which is preliminary data.</text>
</comment>